<protein>
    <submittedName>
        <fullName evidence="2">Putative HNH endonuclease family protein</fullName>
    </submittedName>
</protein>
<dbReference type="EMBL" id="AP014809">
    <property type="protein sequence ID" value="BAU93327.1"/>
    <property type="molecule type" value="Genomic_DNA"/>
</dbReference>
<proteinExistence type="predicted"/>
<dbReference type="AlphaFoldDB" id="A0A160PII6"/>
<dbReference type="Gene3D" id="1.10.10.60">
    <property type="entry name" value="Homeodomain-like"/>
    <property type="match status" value="1"/>
</dbReference>
<keyword evidence="2" id="KW-0540">Nuclease</keyword>
<dbReference type="SUPFAM" id="SSF54060">
    <property type="entry name" value="His-Me finger endonucleases"/>
    <property type="match status" value="1"/>
</dbReference>
<organism evidence="2 3">
    <name type="scientific">Methylorubrum populi</name>
    <dbReference type="NCBI Taxonomy" id="223967"/>
    <lineage>
        <taxon>Bacteria</taxon>
        <taxon>Pseudomonadati</taxon>
        <taxon>Pseudomonadota</taxon>
        <taxon>Alphaproteobacteria</taxon>
        <taxon>Hyphomicrobiales</taxon>
        <taxon>Methylobacteriaceae</taxon>
        <taxon>Methylorubrum</taxon>
    </lineage>
</organism>
<dbReference type="OrthoDB" id="6631788at2"/>
<dbReference type="InterPro" id="IPR003615">
    <property type="entry name" value="HNH_nuc"/>
</dbReference>
<evidence type="ECO:0000259" key="1">
    <source>
        <dbReference type="Pfam" id="PF13392"/>
    </source>
</evidence>
<dbReference type="RefSeq" id="WP_096487076.1">
    <property type="nucleotide sequence ID" value="NZ_AP014809.1"/>
</dbReference>
<dbReference type="Proteomes" id="UP000218288">
    <property type="component" value="Chromosome"/>
</dbReference>
<dbReference type="Pfam" id="PF13392">
    <property type="entry name" value="HNH_3"/>
    <property type="match status" value="1"/>
</dbReference>
<reference evidence="2 3" key="1">
    <citation type="journal article" date="2016" name="Genome Announc.">
        <title>Complete Genome Sequence of Methylobacterium populi P-1M, Isolated from Pink-Pigmented Household Biofilm.</title>
        <authorList>
            <person name="Morohoshi T."/>
            <person name="Ikeda T."/>
        </authorList>
    </citation>
    <scope>NUCLEOTIDE SEQUENCE [LARGE SCALE GENOMIC DNA]</scope>
    <source>
        <strain evidence="2 3">P-1M</strain>
    </source>
</reference>
<evidence type="ECO:0000313" key="3">
    <source>
        <dbReference type="Proteomes" id="UP000218288"/>
    </source>
</evidence>
<keyword evidence="2" id="KW-0255">Endonuclease</keyword>
<gene>
    <name evidence="2" type="ORF">MPPM_4722</name>
</gene>
<accession>A0A160PII6</accession>
<evidence type="ECO:0000313" key="2">
    <source>
        <dbReference type="EMBL" id="BAU93327.1"/>
    </source>
</evidence>
<dbReference type="Gene3D" id="3.90.75.20">
    <property type="match status" value="1"/>
</dbReference>
<keyword evidence="2" id="KW-0378">Hydrolase</keyword>
<sequence length="265" mass="29264">MNKRRWQPDEVERVREWYASGEDDAAIAVALGRSVGSVSNLRQAKGIQRPRETLKRGADWSDEELALAADMYAKGESNNAIATALGRSRVAIKRLVTTHGLRRSMECLPDPSKYDTENEKWRLVRGGLPYAVSSIGRVISLLPGRMGEYLSTWMDEDGYVHVQLQVDGKSKRHSVHRLIAHAFRGEPPTALHQAAHNDGNPSNNSDKNIRWATPAENQADRLIHGTAERGPGGQFIRGTADMIRQAEAAGVSVERIPTPIRSEGA</sequence>
<name>A0A160PII6_9HYPH</name>
<feature type="domain" description="HNH nuclease" evidence="1">
    <location>
        <begin position="175"/>
        <end position="218"/>
    </location>
</feature>
<dbReference type="GO" id="GO:0004519">
    <property type="term" value="F:endonuclease activity"/>
    <property type="evidence" value="ECO:0007669"/>
    <property type="project" value="UniProtKB-KW"/>
</dbReference>
<dbReference type="InterPro" id="IPR044925">
    <property type="entry name" value="His-Me_finger_sf"/>
</dbReference>